<dbReference type="PANTHER" id="PTHR35863">
    <property type="entry name" value="COBALT-PRECORRIN-5B C(1)-METHYLTRANSFERASE"/>
    <property type="match status" value="1"/>
</dbReference>
<dbReference type="AlphaFoldDB" id="A0A4D4J6Y4"/>
<dbReference type="HAMAP" id="MF_00787">
    <property type="entry name" value="CbiD"/>
    <property type="match status" value="1"/>
</dbReference>
<gene>
    <name evidence="5 6" type="primary">cbiD</name>
    <name evidence="6" type="ORF">GTS_13500</name>
</gene>
<comment type="pathway">
    <text evidence="5">Cofactor biosynthesis; adenosylcobalamin biosynthesis; cob(II)yrinate a,c-diamide from sirohydrochlorin (anaerobic route): step 6/10.</text>
</comment>
<evidence type="ECO:0000256" key="1">
    <source>
        <dbReference type="ARBA" id="ARBA00022573"/>
    </source>
</evidence>
<comment type="caution">
    <text evidence="6">The sequence shown here is derived from an EMBL/GenBank/DDBJ whole genome shotgun (WGS) entry which is preliminary data.</text>
</comment>
<name>A0A4D4J6Y4_9PSEU</name>
<dbReference type="GO" id="GO:0043780">
    <property type="term" value="F:cobalt-precorrin-5B C1-methyltransferase activity"/>
    <property type="evidence" value="ECO:0007669"/>
    <property type="project" value="RHEA"/>
</dbReference>
<keyword evidence="7" id="KW-1185">Reference proteome</keyword>
<dbReference type="GO" id="GO:0019251">
    <property type="term" value="P:anaerobic cobalamin biosynthetic process"/>
    <property type="evidence" value="ECO:0007669"/>
    <property type="project" value="UniProtKB-UniRule"/>
</dbReference>
<evidence type="ECO:0000313" key="6">
    <source>
        <dbReference type="EMBL" id="GDY29717.1"/>
    </source>
</evidence>
<dbReference type="GO" id="GO:0032259">
    <property type="term" value="P:methylation"/>
    <property type="evidence" value="ECO:0007669"/>
    <property type="project" value="UniProtKB-KW"/>
</dbReference>
<dbReference type="SUPFAM" id="SSF111342">
    <property type="entry name" value="CbiD-like"/>
    <property type="match status" value="1"/>
</dbReference>
<dbReference type="Proteomes" id="UP000298860">
    <property type="component" value="Unassembled WGS sequence"/>
</dbReference>
<dbReference type="NCBIfam" id="TIGR00312">
    <property type="entry name" value="cbiD"/>
    <property type="match status" value="1"/>
</dbReference>
<evidence type="ECO:0000313" key="7">
    <source>
        <dbReference type="Proteomes" id="UP000298860"/>
    </source>
</evidence>
<dbReference type="UniPathway" id="UPA00148">
    <property type="reaction ID" value="UER00227"/>
</dbReference>
<keyword evidence="1 5" id="KW-0169">Cobalamin biosynthesis</keyword>
<keyword evidence="2 5" id="KW-0489">Methyltransferase</keyword>
<accession>A0A4D4J6Y4</accession>
<dbReference type="Gene3D" id="3.30.2110.10">
    <property type="entry name" value="CbiD-like"/>
    <property type="match status" value="1"/>
</dbReference>
<evidence type="ECO:0000256" key="5">
    <source>
        <dbReference type="HAMAP-Rule" id="MF_00787"/>
    </source>
</evidence>
<dbReference type="EMBL" id="BJFL01000004">
    <property type="protein sequence ID" value="GDY29717.1"/>
    <property type="molecule type" value="Genomic_DNA"/>
</dbReference>
<sequence>MAGIAPPPVRLAGVALHADGVARRGGNEPPGGLRYGWTTGACATAATKAAYTALLTGEFPDPVEIALPKGQRPAFALAREELRDAAACAGVVKDAGDDPDVTHGALVSATVRIGAAGGGVVFRAGPGVGTVTKPGLPLPVGEPAINPVPRRMIREVVAEVATRHGGSGDVVVEIAVDGGAELARRTWNPRLGILGGLSILGTTGVVVPYSCSAWIDSIRRGVDVARAAGYRHVAGCTGSTSERVAAELYGLPEDALLDMGDFAGAVLKYLRRHPVPRLTIAGGVGKLAKLAEGHLDLHSGRSQVNPALLAELARQAGAGGSLAEEVGAANTALAALRLCADAGLPLGDLVAERARRTAAGVLREAPVAVDVLVIDRAGTIVGRAGPA</sequence>
<dbReference type="Pfam" id="PF01888">
    <property type="entry name" value="CbiD"/>
    <property type="match status" value="1"/>
</dbReference>
<proteinExistence type="inferred from homology"/>
<comment type="similarity">
    <text evidence="5">Belongs to the CbiD family.</text>
</comment>
<evidence type="ECO:0000256" key="2">
    <source>
        <dbReference type="ARBA" id="ARBA00022603"/>
    </source>
</evidence>
<reference evidence="7" key="1">
    <citation type="submission" date="2019-04" db="EMBL/GenBank/DDBJ databases">
        <title>Draft genome sequence of Pseudonocardiaceae bacterium SL3-2-4.</title>
        <authorList>
            <person name="Ningsih F."/>
            <person name="Yokota A."/>
            <person name="Sakai Y."/>
            <person name="Nanatani K."/>
            <person name="Yabe S."/>
            <person name="Oetari A."/>
            <person name="Sjamsuridzal W."/>
        </authorList>
    </citation>
    <scope>NUCLEOTIDE SEQUENCE [LARGE SCALE GENOMIC DNA]</scope>
    <source>
        <strain evidence="7">SL3-2-4</strain>
    </source>
</reference>
<dbReference type="InterPro" id="IPR036074">
    <property type="entry name" value="CbiD_sf"/>
</dbReference>
<dbReference type="NCBIfam" id="NF000849">
    <property type="entry name" value="PRK00075.1-1"/>
    <property type="match status" value="1"/>
</dbReference>
<keyword evidence="4 5" id="KW-0949">S-adenosyl-L-methionine</keyword>
<keyword evidence="3 5" id="KW-0808">Transferase</keyword>
<evidence type="ECO:0000256" key="3">
    <source>
        <dbReference type="ARBA" id="ARBA00022679"/>
    </source>
</evidence>
<comment type="function">
    <text evidence="5">Catalyzes the methylation of C-1 in cobalt-precorrin-5B to form cobalt-precorrin-6A.</text>
</comment>
<dbReference type="EC" id="2.1.1.195" evidence="5"/>
<dbReference type="PANTHER" id="PTHR35863:SF1">
    <property type="entry name" value="COBALT-PRECORRIN-5B C(1)-METHYLTRANSFERASE"/>
    <property type="match status" value="1"/>
</dbReference>
<comment type="catalytic activity">
    <reaction evidence="5">
        <text>Co-precorrin-5B + S-adenosyl-L-methionine = Co-precorrin-6A + S-adenosyl-L-homocysteine</text>
        <dbReference type="Rhea" id="RHEA:26285"/>
        <dbReference type="ChEBI" id="CHEBI:57856"/>
        <dbReference type="ChEBI" id="CHEBI:59789"/>
        <dbReference type="ChEBI" id="CHEBI:60063"/>
        <dbReference type="ChEBI" id="CHEBI:60064"/>
        <dbReference type="EC" id="2.1.1.195"/>
    </reaction>
</comment>
<dbReference type="PIRSF" id="PIRSF026782">
    <property type="entry name" value="CbiD"/>
    <property type="match status" value="1"/>
</dbReference>
<protein>
    <recommendedName>
        <fullName evidence="5">Cobalt-precorrin-5B C(1)-methyltransferase</fullName>
        <ecNumber evidence="5">2.1.1.195</ecNumber>
    </recommendedName>
    <alternativeName>
        <fullName evidence="5">Cobalt-precorrin-6A synthase</fullName>
    </alternativeName>
</protein>
<dbReference type="InterPro" id="IPR002748">
    <property type="entry name" value="CbiD"/>
</dbReference>
<organism evidence="6 7">
    <name type="scientific">Gandjariella thermophila</name>
    <dbReference type="NCBI Taxonomy" id="1931992"/>
    <lineage>
        <taxon>Bacteria</taxon>
        <taxon>Bacillati</taxon>
        <taxon>Actinomycetota</taxon>
        <taxon>Actinomycetes</taxon>
        <taxon>Pseudonocardiales</taxon>
        <taxon>Pseudonocardiaceae</taxon>
        <taxon>Gandjariella</taxon>
    </lineage>
</organism>
<evidence type="ECO:0000256" key="4">
    <source>
        <dbReference type="ARBA" id="ARBA00022691"/>
    </source>
</evidence>